<dbReference type="AlphaFoldDB" id="A0AAD7RK89"/>
<dbReference type="Gene3D" id="3.30.420.10">
    <property type="entry name" value="Ribonuclease H-like superfamily/Ribonuclease H"/>
    <property type="match status" value="1"/>
</dbReference>
<dbReference type="GO" id="GO:0003676">
    <property type="term" value="F:nucleic acid binding"/>
    <property type="evidence" value="ECO:0007669"/>
    <property type="project" value="InterPro"/>
</dbReference>
<dbReference type="PANTHER" id="PTHR47331">
    <property type="entry name" value="PHD-TYPE DOMAIN-CONTAINING PROTEIN"/>
    <property type="match status" value="1"/>
</dbReference>
<protein>
    <recommendedName>
        <fullName evidence="3">Integrase catalytic domain-containing protein</fullName>
    </recommendedName>
</protein>
<evidence type="ECO:0008006" key="3">
    <source>
        <dbReference type="Google" id="ProtNLM"/>
    </source>
</evidence>
<evidence type="ECO:0000313" key="1">
    <source>
        <dbReference type="EMBL" id="KAJ8385759.1"/>
    </source>
</evidence>
<proteinExistence type="predicted"/>
<dbReference type="Proteomes" id="UP001221898">
    <property type="component" value="Unassembled WGS sequence"/>
</dbReference>
<keyword evidence="2" id="KW-1185">Reference proteome</keyword>
<sequence>MRTIYKVLASQYEELPDLPPARLRLHKPAFYSTGVDSFDPYEVKVGRRNEKRWGIIFKRMTTRAVHLDLLCSIDADSYLMALRRFVARRGKPFELSDRGTNFKGGE</sequence>
<comment type="caution">
    <text evidence="1">The sequence shown here is derived from an EMBL/GenBank/DDBJ whole genome shotgun (WGS) entry which is preliminary data.</text>
</comment>
<dbReference type="EMBL" id="JAINUG010000242">
    <property type="protein sequence ID" value="KAJ8385759.1"/>
    <property type="molecule type" value="Genomic_DNA"/>
</dbReference>
<accession>A0AAD7RK89</accession>
<dbReference type="InterPro" id="IPR036397">
    <property type="entry name" value="RNaseH_sf"/>
</dbReference>
<organism evidence="1 2">
    <name type="scientific">Aldrovandia affinis</name>
    <dbReference type="NCBI Taxonomy" id="143900"/>
    <lineage>
        <taxon>Eukaryota</taxon>
        <taxon>Metazoa</taxon>
        <taxon>Chordata</taxon>
        <taxon>Craniata</taxon>
        <taxon>Vertebrata</taxon>
        <taxon>Euteleostomi</taxon>
        <taxon>Actinopterygii</taxon>
        <taxon>Neopterygii</taxon>
        <taxon>Teleostei</taxon>
        <taxon>Notacanthiformes</taxon>
        <taxon>Halosauridae</taxon>
        <taxon>Aldrovandia</taxon>
    </lineage>
</organism>
<reference evidence="1" key="1">
    <citation type="journal article" date="2023" name="Science">
        <title>Genome structures resolve the early diversification of teleost fishes.</title>
        <authorList>
            <person name="Parey E."/>
            <person name="Louis A."/>
            <person name="Montfort J."/>
            <person name="Bouchez O."/>
            <person name="Roques C."/>
            <person name="Iampietro C."/>
            <person name="Lluch J."/>
            <person name="Castinel A."/>
            <person name="Donnadieu C."/>
            <person name="Desvignes T."/>
            <person name="Floi Bucao C."/>
            <person name="Jouanno E."/>
            <person name="Wen M."/>
            <person name="Mejri S."/>
            <person name="Dirks R."/>
            <person name="Jansen H."/>
            <person name="Henkel C."/>
            <person name="Chen W.J."/>
            <person name="Zahm M."/>
            <person name="Cabau C."/>
            <person name="Klopp C."/>
            <person name="Thompson A.W."/>
            <person name="Robinson-Rechavi M."/>
            <person name="Braasch I."/>
            <person name="Lecointre G."/>
            <person name="Bobe J."/>
            <person name="Postlethwait J.H."/>
            <person name="Berthelot C."/>
            <person name="Roest Crollius H."/>
            <person name="Guiguen Y."/>
        </authorList>
    </citation>
    <scope>NUCLEOTIDE SEQUENCE</scope>
    <source>
        <strain evidence="1">NC1722</strain>
    </source>
</reference>
<evidence type="ECO:0000313" key="2">
    <source>
        <dbReference type="Proteomes" id="UP001221898"/>
    </source>
</evidence>
<name>A0AAD7RK89_9TELE</name>
<gene>
    <name evidence="1" type="ORF">AAFF_G00182770</name>
</gene>
<dbReference type="PANTHER" id="PTHR47331:SF1">
    <property type="entry name" value="GAG-LIKE PROTEIN"/>
    <property type="match status" value="1"/>
</dbReference>